<reference evidence="2" key="1">
    <citation type="submission" date="2023-10" db="EMBL/GenBank/DDBJ databases">
        <authorList>
            <person name="Chen Y."/>
            <person name="Shah S."/>
            <person name="Dougan E. K."/>
            <person name="Thang M."/>
            <person name="Chan C."/>
        </authorList>
    </citation>
    <scope>NUCLEOTIDE SEQUENCE [LARGE SCALE GENOMIC DNA]</scope>
</reference>
<evidence type="ECO:0008006" key="4">
    <source>
        <dbReference type="Google" id="ProtNLM"/>
    </source>
</evidence>
<sequence length="243" mass="26058">MSVEEFVGDVEILRGSRAGEPSASSEQEVAGMAPSSSQISLPSGRRSAECQLPNLGGNGQRGRDGAASFSSPGEPNDISLAGRLGDHESILLELRADILTLSRRGQPRQRKSDSNKQDVLDGHSSIQIHQGAEMQRGGLISTLSYGCAKFKTEAMADTSGATGSLEAKTNLENYCHCARGNLPNLKTTNTAVVNEFGPLGKDGTRVSEWLKVNSRAGQNEYMTKQQELRDIVGRVYERVLGHA</sequence>
<dbReference type="Proteomes" id="UP001189429">
    <property type="component" value="Unassembled WGS sequence"/>
</dbReference>
<evidence type="ECO:0000313" key="3">
    <source>
        <dbReference type="Proteomes" id="UP001189429"/>
    </source>
</evidence>
<evidence type="ECO:0000313" key="2">
    <source>
        <dbReference type="EMBL" id="CAK0797973.1"/>
    </source>
</evidence>
<dbReference type="InterPro" id="IPR029048">
    <property type="entry name" value="HSP70_C_sf"/>
</dbReference>
<gene>
    <name evidence="2" type="ORF">PCOR1329_LOCUS6896</name>
</gene>
<dbReference type="EMBL" id="CAUYUJ010001860">
    <property type="protein sequence ID" value="CAK0797973.1"/>
    <property type="molecule type" value="Genomic_DNA"/>
</dbReference>
<comment type="caution">
    <text evidence="2">The sequence shown here is derived from an EMBL/GenBank/DDBJ whole genome shotgun (WGS) entry which is preliminary data.</text>
</comment>
<proteinExistence type="predicted"/>
<feature type="region of interest" description="Disordered" evidence="1">
    <location>
        <begin position="1"/>
        <end position="81"/>
    </location>
</feature>
<evidence type="ECO:0000256" key="1">
    <source>
        <dbReference type="SAM" id="MobiDB-lite"/>
    </source>
</evidence>
<dbReference type="SUPFAM" id="SSF100934">
    <property type="entry name" value="Heat shock protein 70kD (HSP70), C-terminal subdomain"/>
    <property type="match status" value="1"/>
</dbReference>
<name>A0ABN9Q1B4_9DINO</name>
<organism evidence="2 3">
    <name type="scientific">Prorocentrum cordatum</name>
    <dbReference type="NCBI Taxonomy" id="2364126"/>
    <lineage>
        <taxon>Eukaryota</taxon>
        <taxon>Sar</taxon>
        <taxon>Alveolata</taxon>
        <taxon>Dinophyceae</taxon>
        <taxon>Prorocentrales</taxon>
        <taxon>Prorocentraceae</taxon>
        <taxon>Prorocentrum</taxon>
    </lineage>
</organism>
<protein>
    <recommendedName>
        <fullName evidence="4">Fructose-bisphosphate aldolase</fullName>
    </recommendedName>
</protein>
<keyword evidence="3" id="KW-1185">Reference proteome</keyword>
<accession>A0ABN9Q1B4</accession>